<accession>A0ABR4CKB4</accession>
<feature type="domain" description="LysM" evidence="2">
    <location>
        <begin position="294"/>
        <end position="338"/>
    </location>
</feature>
<feature type="domain" description="LysM" evidence="2">
    <location>
        <begin position="231"/>
        <end position="275"/>
    </location>
</feature>
<dbReference type="InterPro" id="IPR023346">
    <property type="entry name" value="Lysozyme-like_dom_sf"/>
</dbReference>
<evidence type="ECO:0000259" key="2">
    <source>
        <dbReference type="PROSITE" id="PS51782"/>
    </source>
</evidence>
<dbReference type="Pfam" id="PF01476">
    <property type="entry name" value="LysM"/>
    <property type="match status" value="6"/>
</dbReference>
<evidence type="ECO:0000313" key="4">
    <source>
        <dbReference type="Proteomes" id="UP001595075"/>
    </source>
</evidence>
<keyword evidence="4" id="KW-1185">Reference proteome</keyword>
<dbReference type="EMBL" id="JAZHXI010000006">
    <property type="protein sequence ID" value="KAL2070348.1"/>
    <property type="molecule type" value="Genomic_DNA"/>
</dbReference>
<dbReference type="SMART" id="SM00257">
    <property type="entry name" value="LysM"/>
    <property type="match status" value="6"/>
</dbReference>
<sequence>MQRSFSTIRRLFSRVTTSKSKISSRQIETTATNVNTSTYTVKSGDTLAKIASQSGSSVSALQQANPDINTSNLKVGRVIRLPRAQPAAMQSEQARASSEKYTIQSGDTFTTIAAKIGVSVKALEDANSGVNPNNLQIGAQINVPSSLNPVPSPAPSQPAQVSISGSIYTIQAGDTFSTIAAVLGTTAAVIQAANPGVNPNTLQVGSFINVPPRSKPAPVPSPTQPSPALGNKYTIQAGDTYGSIAAKLGITVVSLQSANPGVNPNALQIGSQINIPTISSPAPIPAQPSPAPGNKYTIQAGDTYSSIAAKLGTSVEAIQAANPGVNPNSLQIGSQIIVPSTTSPSPGPVTTPPNPIPATPSSGTYIIQAGDTFTTIATKFNTSVAAIEVANPNVSPTTLQVGQIINLPSGAGSVPDSGNTGGGPAPPNTGGYVDYSGPASSFPPPSQWASYSTLWAQNSSLMSFSNTPSEIAIIGSSIPLVATSSNLDARVILCIIMQESGGNVRVGNTFNGVTNTGIMQAYNGSSFNAADPQGSILQMIRDGSEGTSNGPGFKQAFAEFGNYYEAARKYNSGSVDRNQLNNPLGATAGYVRDLANRLMGHKWAGM</sequence>
<comment type="caution">
    <text evidence="3">The sequence shown here is derived from an EMBL/GenBank/DDBJ whole genome shotgun (WGS) entry which is preliminary data.</text>
</comment>
<feature type="domain" description="LysM" evidence="2">
    <location>
        <begin position="363"/>
        <end position="407"/>
    </location>
</feature>
<feature type="region of interest" description="Disordered" evidence="1">
    <location>
        <begin position="338"/>
        <end position="361"/>
    </location>
</feature>
<dbReference type="PANTHER" id="PTHR33734">
    <property type="entry name" value="LYSM DOMAIN-CONTAINING GPI-ANCHORED PROTEIN 2"/>
    <property type="match status" value="1"/>
</dbReference>
<organism evidence="3 4">
    <name type="scientific">Oculimacula yallundae</name>
    <dbReference type="NCBI Taxonomy" id="86028"/>
    <lineage>
        <taxon>Eukaryota</taxon>
        <taxon>Fungi</taxon>
        <taxon>Dikarya</taxon>
        <taxon>Ascomycota</taxon>
        <taxon>Pezizomycotina</taxon>
        <taxon>Leotiomycetes</taxon>
        <taxon>Helotiales</taxon>
        <taxon>Ploettnerulaceae</taxon>
        <taxon>Oculimacula</taxon>
    </lineage>
</organism>
<dbReference type="Gene3D" id="3.10.350.10">
    <property type="entry name" value="LysM domain"/>
    <property type="match status" value="6"/>
</dbReference>
<feature type="region of interest" description="Disordered" evidence="1">
    <location>
        <begin position="410"/>
        <end position="431"/>
    </location>
</feature>
<dbReference type="PROSITE" id="PS51782">
    <property type="entry name" value="LYSM"/>
    <property type="match status" value="6"/>
</dbReference>
<dbReference type="Proteomes" id="UP001595075">
    <property type="component" value="Unassembled WGS sequence"/>
</dbReference>
<dbReference type="CDD" id="cd00118">
    <property type="entry name" value="LysM"/>
    <property type="match status" value="6"/>
</dbReference>
<feature type="compositionally biased region" description="Pro residues" evidence="1">
    <location>
        <begin position="345"/>
        <end position="358"/>
    </location>
</feature>
<dbReference type="InterPro" id="IPR036779">
    <property type="entry name" value="LysM_dom_sf"/>
</dbReference>
<feature type="domain" description="LysM" evidence="2">
    <location>
        <begin position="99"/>
        <end position="143"/>
    </location>
</feature>
<evidence type="ECO:0000313" key="3">
    <source>
        <dbReference type="EMBL" id="KAL2070348.1"/>
    </source>
</evidence>
<gene>
    <name evidence="3" type="ORF">VTL71DRAFT_13374</name>
</gene>
<dbReference type="InterPro" id="IPR018392">
    <property type="entry name" value="LysM"/>
</dbReference>
<evidence type="ECO:0000256" key="1">
    <source>
        <dbReference type="SAM" id="MobiDB-lite"/>
    </source>
</evidence>
<dbReference type="SUPFAM" id="SSF54106">
    <property type="entry name" value="LysM domain"/>
    <property type="match status" value="6"/>
</dbReference>
<name>A0ABR4CKB4_9HELO</name>
<protein>
    <recommendedName>
        <fullName evidence="2">LysM domain-containing protein</fullName>
    </recommendedName>
</protein>
<feature type="domain" description="LysM" evidence="2">
    <location>
        <begin position="166"/>
        <end position="210"/>
    </location>
</feature>
<dbReference type="PANTHER" id="PTHR33734:SF6">
    <property type="entry name" value="OS02G0681632 PROTEIN"/>
    <property type="match status" value="1"/>
</dbReference>
<feature type="domain" description="LysM" evidence="2">
    <location>
        <begin position="37"/>
        <end position="81"/>
    </location>
</feature>
<proteinExistence type="predicted"/>
<reference evidence="3 4" key="1">
    <citation type="journal article" date="2024" name="Commun. Biol.">
        <title>Comparative genomic analysis of thermophilic fungi reveals convergent evolutionary adaptations and gene losses.</title>
        <authorList>
            <person name="Steindorff A.S."/>
            <person name="Aguilar-Pontes M.V."/>
            <person name="Robinson A.J."/>
            <person name="Andreopoulos B."/>
            <person name="LaButti K."/>
            <person name="Kuo A."/>
            <person name="Mondo S."/>
            <person name="Riley R."/>
            <person name="Otillar R."/>
            <person name="Haridas S."/>
            <person name="Lipzen A."/>
            <person name="Grimwood J."/>
            <person name="Schmutz J."/>
            <person name="Clum A."/>
            <person name="Reid I.D."/>
            <person name="Moisan M.C."/>
            <person name="Butler G."/>
            <person name="Nguyen T.T.M."/>
            <person name="Dewar K."/>
            <person name="Conant G."/>
            <person name="Drula E."/>
            <person name="Henrissat B."/>
            <person name="Hansel C."/>
            <person name="Singer S."/>
            <person name="Hutchinson M.I."/>
            <person name="de Vries R.P."/>
            <person name="Natvig D.O."/>
            <person name="Powell A.J."/>
            <person name="Tsang A."/>
            <person name="Grigoriev I.V."/>
        </authorList>
    </citation>
    <scope>NUCLEOTIDE SEQUENCE [LARGE SCALE GENOMIC DNA]</scope>
    <source>
        <strain evidence="3 4">CBS 494.80</strain>
    </source>
</reference>
<dbReference type="SUPFAM" id="SSF53955">
    <property type="entry name" value="Lysozyme-like"/>
    <property type="match status" value="1"/>
</dbReference>